<organism evidence="1 2">
    <name type="scientific">Cyanobacterium stanieri (strain ATCC 29140 / PCC 7202)</name>
    <dbReference type="NCBI Taxonomy" id="292563"/>
    <lineage>
        <taxon>Bacteria</taxon>
        <taxon>Bacillati</taxon>
        <taxon>Cyanobacteriota</taxon>
        <taxon>Cyanophyceae</taxon>
        <taxon>Oscillatoriophycideae</taxon>
        <taxon>Chroococcales</taxon>
        <taxon>Geminocystaceae</taxon>
        <taxon>Cyanobacterium</taxon>
    </lineage>
</organism>
<accession>K9YIG6</accession>
<dbReference type="HOGENOM" id="CLU_2600219_0_0_3"/>
<proteinExistence type="predicted"/>
<protein>
    <submittedName>
        <fullName evidence="1">Uncharacterized protein</fullName>
    </submittedName>
</protein>
<dbReference type="Proteomes" id="UP000010483">
    <property type="component" value="Chromosome"/>
</dbReference>
<dbReference type="EMBL" id="CP003940">
    <property type="protein sequence ID" value="AFZ46267.1"/>
    <property type="molecule type" value="Genomic_DNA"/>
</dbReference>
<name>K9YIG6_CYASC</name>
<sequence>MIIIGLEVEVKSGVIGVGNRQWAMGNGLKPLVTLSMSNQLSVKITVSPSKSLLLFLRYPHYTDNHYPELKLIYLVENSC</sequence>
<keyword evidence="2" id="KW-1185">Reference proteome</keyword>
<dbReference type="AlphaFoldDB" id="K9YIG6"/>
<dbReference type="BioCyc" id="CSTA292563:G1353-286-MONOMER"/>
<evidence type="ECO:0000313" key="2">
    <source>
        <dbReference type="Proteomes" id="UP000010483"/>
    </source>
</evidence>
<gene>
    <name evidence="1" type="ordered locus">Cyast_0287</name>
</gene>
<evidence type="ECO:0000313" key="1">
    <source>
        <dbReference type="EMBL" id="AFZ46267.1"/>
    </source>
</evidence>
<reference evidence="2" key="1">
    <citation type="journal article" date="2013" name="Proc. Natl. Acad. Sci. U.S.A.">
        <title>Improving the coverage of the cyanobacterial phylum using diversity-driven genome sequencing.</title>
        <authorList>
            <person name="Shih P.M."/>
            <person name="Wu D."/>
            <person name="Latifi A."/>
            <person name="Axen S.D."/>
            <person name="Fewer D.P."/>
            <person name="Talla E."/>
            <person name="Calteau A."/>
            <person name="Cai F."/>
            <person name="Tandeau de Marsac N."/>
            <person name="Rippka R."/>
            <person name="Herdman M."/>
            <person name="Sivonen K."/>
            <person name="Coursin T."/>
            <person name="Laurent T."/>
            <person name="Goodwin L."/>
            <person name="Nolan M."/>
            <person name="Davenport K.W."/>
            <person name="Han C.S."/>
            <person name="Rubin E.M."/>
            <person name="Eisen J.A."/>
            <person name="Woyke T."/>
            <person name="Gugger M."/>
            <person name="Kerfeld C.A."/>
        </authorList>
    </citation>
    <scope>NUCLEOTIDE SEQUENCE [LARGE SCALE GENOMIC DNA]</scope>
    <source>
        <strain evidence="2">ATCC 29140 / PCC 7202</strain>
    </source>
</reference>
<dbReference type="KEGG" id="csn:Cyast_0287"/>